<dbReference type="EMBL" id="PDNC01000020">
    <property type="protein sequence ID" value="PGH06629.1"/>
    <property type="molecule type" value="Genomic_DNA"/>
</dbReference>
<dbReference type="Proteomes" id="UP000224080">
    <property type="component" value="Unassembled WGS sequence"/>
</dbReference>
<comment type="caution">
    <text evidence="1">The sequence shown here is derived from an EMBL/GenBank/DDBJ whole genome shotgun (WGS) entry which is preliminary data.</text>
</comment>
<keyword evidence="2" id="KW-1185">Reference proteome</keyword>
<gene>
    <name evidence="1" type="ORF">GX51_02256</name>
</gene>
<evidence type="ECO:0000313" key="1">
    <source>
        <dbReference type="EMBL" id="PGH06629.1"/>
    </source>
</evidence>
<reference evidence="1 2" key="1">
    <citation type="submission" date="2017-10" db="EMBL/GenBank/DDBJ databases">
        <title>Comparative genomics in systemic dimorphic fungi from Ajellomycetaceae.</title>
        <authorList>
            <person name="Munoz J.F."/>
            <person name="Mcewen J.G."/>
            <person name="Clay O.K."/>
            <person name="Cuomo C.A."/>
        </authorList>
    </citation>
    <scope>NUCLEOTIDE SEQUENCE [LARGE SCALE GENOMIC DNA]</scope>
    <source>
        <strain evidence="1 2">UAMH130</strain>
    </source>
</reference>
<sequence>MRSPKERLITILAFEDEVDYGIYRLDALCKEFTGSYVGERVTGRVPVYKTLQIAGERWCLQLNAIQPGDFSWWPGTMQWCRRSQVFIFNYDVTSREGFDLVSKRYRTILKYLYWRDSEEHETKGARPIVRPTRFLWPKAPTTFTCFPNLPVEIKLLVLRQCLVCPNPVLLPDPSFSGINVNVLLTCKFFYLEGSRIFWEQNTFTSCQPFIIMGDTAMVSPSRPRVVAAEEGRDLANGPVKSKFVELSSLDDNDMFRELVMDACEQYVLRTVLEDSLMLKEDQVFN</sequence>
<dbReference type="AlphaFoldDB" id="A0A2B7XCI3"/>
<dbReference type="OrthoDB" id="4500237at2759"/>
<protein>
    <submittedName>
        <fullName evidence="1">Uncharacterized protein</fullName>
    </submittedName>
</protein>
<evidence type="ECO:0000313" key="2">
    <source>
        <dbReference type="Proteomes" id="UP000224080"/>
    </source>
</evidence>
<proteinExistence type="predicted"/>
<accession>A0A2B7XCI3</accession>
<name>A0A2B7XCI3_9EURO</name>
<organism evidence="1 2">
    <name type="scientific">Blastomyces parvus</name>
    <dbReference type="NCBI Taxonomy" id="2060905"/>
    <lineage>
        <taxon>Eukaryota</taxon>
        <taxon>Fungi</taxon>
        <taxon>Dikarya</taxon>
        <taxon>Ascomycota</taxon>
        <taxon>Pezizomycotina</taxon>
        <taxon>Eurotiomycetes</taxon>
        <taxon>Eurotiomycetidae</taxon>
        <taxon>Onygenales</taxon>
        <taxon>Ajellomycetaceae</taxon>
        <taxon>Blastomyces</taxon>
    </lineage>
</organism>
<dbReference type="STRING" id="2060905.A0A2B7XCI3"/>